<dbReference type="InterPro" id="IPR011009">
    <property type="entry name" value="Kinase-like_dom_sf"/>
</dbReference>
<evidence type="ECO:0000313" key="11">
    <source>
        <dbReference type="Proteomes" id="UP000002316"/>
    </source>
</evidence>
<evidence type="ECO:0000256" key="2">
    <source>
        <dbReference type="ARBA" id="ARBA00022527"/>
    </source>
</evidence>
<dbReference type="InterPro" id="IPR000719">
    <property type="entry name" value="Prot_kinase_dom"/>
</dbReference>
<proteinExistence type="predicted"/>
<keyword evidence="3" id="KW-0808">Transferase</keyword>
<dbReference type="Pfam" id="PF00069">
    <property type="entry name" value="Pkinase"/>
    <property type="match status" value="1"/>
</dbReference>
<dbReference type="VEuPathDB" id="TriTrypDB:Tbg972.4.5550"/>
<dbReference type="Proteomes" id="UP000002316">
    <property type="component" value="Chromosome 4"/>
</dbReference>
<keyword evidence="5 10" id="KW-0418">Kinase</keyword>
<dbReference type="GeneID" id="23860016"/>
<dbReference type="EC" id="2.7.11.1" evidence="1"/>
<dbReference type="AlphaFoldDB" id="C9ZMI6"/>
<dbReference type="SMART" id="SM00220">
    <property type="entry name" value="S_TKc"/>
    <property type="match status" value="1"/>
</dbReference>
<dbReference type="GO" id="GO:0004674">
    <property type="term" value="F:protein serine/threonine kinase activity"/>
    <property type="evidence" value="ECO:0007669"/>
    <property type="project" value="UniProtKB-KW"/>
</dbReference>
<dbReference type="PROSITE" id="PS50011">
    <property type="entry name" value="PROTEIN_KINASE_DOM"/>
    <property type="match status" value="1"/>
</dbReference>
<evidence type="ECO:0000259" key="9">
    <source>
        <dbReference type="PROSITE" id="PS50011"/>
    </source>
</evidence>
<gene>
    <name evidence="10" type="ORF">TbgDal_IV5550</name>
</gene>
<keyword evidence="6" id="KW-0067">ATP-binding</keyword>
<organism evidence="10 11">
    <name type="scientific">Trypanosoma brucei gambiense (strain MHOM/CI/86/DAL972)</name>
    <dbReference type="NCBI Taxonomy" id="679716"/>
    <lineage>
        <taxon>Eukaryota</taxon>
        <taxon>Discoba</taxon>
        <taxon>Euglenozoa</taxon>
        <taxon>Kinetoplastea</taxon>
        <taxon>Metakinetoplastina</taxon>
        <taxon>Trypanosomatida</taxon>
        <taxon>Trypanosomatidae</taxon>
        <taxon>Trypanosoma</taxon>
    </lineage>
</organism>
<dbReference type="RefSeq" id="XP_011773147.1">
    <property type="nucleotide sequence ID" value="XM_011774845.1"/>
</dbReference>
<evidence type="ECO:0000256" key="4">
    <source>
        <dbReference type="ARBA" id="ARBA00022741"/>
    </source>
</evidence>
<evidence type="ECO:0000256" key="1">
    <source>
        <dbReference type="ARBA" id="ARBA00012513"/>
    </source>
</evidence>
<dbReference type="InterPro" id="IPR051131">
    <property type="entry name" value="NEK_Ser/Thr_kinase_NIMA"/>
</dbReference>
<reference evidence="11" key="1">
    <citation type="journal article" date="2010" name="PLoS Negl. Trop. Dis.">
        <title>The genome sequence of Trypanosoma brucei gambiense, causative agent of chronic human african trypanosomiasis.</title>
        <authorList>
            <person name="Jackson A.P."/>
            <person name="Sanders M."/>
            <person name="Berry A."/>
            <person name="McQuillan J."/>
            <person name="Aslett M.A."/>
            <person name="Quail M.A."/>
            <person name="Chukualim B."/>
            <person name="Capewell P."/>
            <person name="MacLeod A."/>
            <person name="Melville S.E."/>
            <person name="Gibson W."/>
            <person name="Barry J.D."/>
            <person name="Berriman M."/>
            <person name="Hertz-Fowler C."/>
        </authorList>
    </citation>
    <scope>NUCLEOTIDE SEQUENCE [LARGE SCALE GENOMIC DNA]</scope>
    <source>
        <strain evidence="11">MHOM/CI/86/DAL972</strain>
    </source>
</reference>
<dbReference type="KEGG" id="tbg:TbgDal_IV5550"/>
<evidence type="ECO:0000256" key="6">
    <source>
        <dbReference type="ARBA" id="ARBA00022840"/>
    </source>
</evidence>
<evidence type="ECO:0000313" key="10">
    <source>
        <dbReference type="EMBL" id="CBH10860.1"/>
    </source>
</evidence>
<dbReference type="EMBL" id="FN554967">
    <property type="protein sequence ID" value="CBH10860.1"/>
    <property type="molecule type" value="Genomic_DNA"/>
</dbReference>
<feature type="domain" description="Protein kinase" evidence="9">
    <location>
        <begin position="20"/>
        <end position="207"/>
    </location>
</feature>
<comment type="catalytic activity">
    <reaction evidence="7">
        <text>L-threonyl-[protein] + ATP = O-phospho-L-threonyl-[protein] + ADP + H(+)</text>
        <dbReference type="Rhea" id="RHEA:46608"/>
        <dbReference type="Rhea" id="RHEA-COMP:11060"/>
        <dbReference type="Rhea" id="RHEA-COMP:11605"/>
        <dbReference type="ChEBI" id="CHEBI:15378"/>
        <dbReference type="ChEBI" id="CHEBI:30013"/>
        <dbReference type="ChEBI" id="CHEBI:30616"/>
        <dbReference type="ChEBI" id="CHEBI:61977"/>
        <dbReference type="ChEBI" id="CHEBI:456216"/>
        <dbReference type="EC" id="2.7.11.1"/>
    </reaction>
</comment>
<evidence type="ECO:0000256" key="8">
    <source>
        <dbReference type="ARBA" id="ARBA00048679"/>
    </source>
</evidence>
<dbReference type="PANTHER" id="PTHR44899">
    <property type="entry name" value="CAMK FAMILY PROTEIN KINASE"/>
    <property type="match status" value="1"/>
</dbReference>
<name>C9ZMI6_TRYB9</name>
<accession>C9ZMI6</accession>
<protein>
    <recommendedName>
        <fullName evidence="1">non-specific serine/threonine protein kinase</fullName>
        <ecNumber evidence="1">2.7.11.1</ecNumber>
    </recommendedName>
</protein>
<dbReference type="SUPFAM" id="SSF56112">
    <property type="entry name" value="Protein kinase-like (PK-like)"/>
    <property type="match status" value="1"/>
</dbReference>
<dbReference type="InterPro" id="IPR008271">
    <property type="entry name" value="Ser/Thr_kinase_AS"/>
</dbReference>
<keyword evidence="4" id="KW-0547">Nucleotide-binding</keyword>
<evidence type="ECO:0000256" key="3">
    <source>
        <dbReference type="ARBA" id="ARBA00022679"/>
    </source>
</evidence>
<keyword evidence="2" id="KW-0723">Serine/threonine-protein kinase</keyword>
<comment type="catalytic activity">
    <reaction evidence="8">
        <text>L-seryl-[protein] + ATP = O-phospho-L-seryl-[protein] + ADP + H(+)</text>
        <dbReference type="Rhea" id="RHEA:17989"/>
        <dbReference type="Rhea" id="RHEA-COMP:9863"/>
        <dbReference type="Rhea" id="RHEA-COMP:11604"/>
        <dbReference type="ChEBI" id="CHEBI:15378"/>
        <dbReference type="ChEBI" id="CHEBI:29999"/>
        <dbReference type="ChEBI" id="CHEBI:30616"/>
        <dbReference type="ChEBI" id="CHEBI:83421"/>
        <dbReference type="ChEBI" id="CHEBI:456216"/>
        <dbReference type="EC" id="2.7.11.1"/>
    </reaction>
</comment>
<dbReference type="PROSITE" id="PS00108">
    <property type="entry name" value="PROTEIN_KINASE_ST"/>
    <property type="match status" value="1"/>
</dbReference>
<sequence>MAEPFSTILCTDGSGGWCKYLNKGIVGLGSYGEGYVAESVEDGSLCVAKVMDSSKMSQRDKRCSQSEIKCLTNCNHPNIIRYIDDHEKNDWLLIVMEFADSGNPHEQIKLRGTGDAHYFQEHESLFLFLELCIAFDYIHSHKMLHRDIKSANVLLTSTGLVKLGDFGFSHQYEDTVSRVVASTFCGTPYYLAPELWNNQSYNEDADV</sequence>
<evidence type="ECO:0000256" key="7">
    <source>
        <dbReference type="ARBA" id="ARBA00047899"/>
    </source>
</evidence>
<dbReference type="PANTHER" id="PTHR44899:SF3">
    <property type="entry name" value="SERINE_THREONINE-PROTEIN KINASE NEK1"/>
    <property type="match status" value="1"/>
</dbReference>
<evidence type="ECO:0000256" key="5">
    <source>
        <dbReference type="ARBA" id="ARBA00022777"/>
    </source>
</evidence>
<dbReference type="Gene3D" id="1.10.510.10">
    <property type="entry name" value="Transferase(Phosphotransferase) domain 1"/>
    <property type="match status" value="1"/>
</dbReference>
<dbReference type="GO" id="GO:0005524">
    <property type="term" value="F:ATP binding"/>
    <property type="evidence" value="ECO:0007669"/>
    <property type="project" value="UniProtKB-KW"/>
</dbReference>